<evidence type="ECO:0000313" key="4">
    <source>
        <dbReference type="Proteomes" id="UP001501867"/>
    </source>
</evidence>
<comment type="caution">
    <text evidence="3">The sequence shown here is derived from an EMBL/GenBank/DDBJ whole genome shotgun (WGS) entry which is preliminary data.</text>
</comment>
<feature type="compositionally biased region" description="Gly residues" evidence="1">
    <location>
        <begin position="110"/>
        <end position="121"/>
    </location>
</feature>
<organism evidence="3 4">
    <name type="scientific">Streptomyces polychromogenes</name>
    <dbReference type="NCBI Taxonomy" id="67342"/>
    <lineage>
        <taxon>Bacteria</taxon>
        <taxon>Bacillati</taxon>
        <taxon>Actinomycetota</taxon>
        <taxon>Actinomycetes</taxon>
        <taxon>Kitasatosporales</taxon>
        <taxon>Streptomycetaceae</taxon>
        <taxon>Streptomyces</taxon>
    </lineage>
</organism>
<feature type="compositionally biased region" description="Gly residues" evidence="1">
    <location>
        <begin position="129"/>
        <end position="143"/>
    </location>
</feature>
<feature type="compositionally biased region" description="Gly residues" evidence="1">
    <location>
        <begin position="72"/>
        <end position="82"/>
    </location>
</feature>
<sequence>MIIGKTRRMRGMWGADRGASSRKVRYVGSLRNPVGPLPSSIYWRRRAVLASAAALAALLAVWFVSSGGGGTSTNGKGGGDGSGPVRTITPGPSGSGPAISQAPGGRAESGAGGGSAAGPGGAAPKNPDQGGGANSGSSGGGTGASQAVPADSPLPTCAASAVQWEVKSVKNEYETNEKPRLELLVRNVSGSTCKFGLGPKQAVVTIFQTTGAKQVWSSADCPSGPGTAFFRLPAQGEAKQSLEWDRKLSAADQCQSPPAGTPAPDTYVVEARTPGLPVARTSFVLKQD</sequence>
<protein>
    <recommendedName>
        <fullName evidence="5">DUF4232 domain-containing protein</fullName>
    </recommendedName>
</protein>
<evidence type="ECO:0000256" key="1">
    <source>
        <dbReference type="SAM" id="MobiDB-lite"/>
    </source>
</evidence>
<keyword evidence="4" id="KW-1185">Reference proteome</keyword>
<gene>
    <name evidence="3" type="ORF">GCM10010302_74320</name>
</gene>
<dbReference type="Proteomes" id="UP001501867">
    <property type="component" value="Unassembled WGS sequence"/>
</dbReference>
<keyword evidence="2" id="KW-0472">Membrane</keyword>
<reference evidence="3 4" key="1">
    <citation type="journal article" date="2019" name="Int. J. Syst. Evol. Microbiol.">
        <title>The Global Catalogue of Microorganisms (GCM) 10K type strain sequencing project: providing services to taxonomists for standard genome sequencing and annotation.</title>
        <authorList>
            <consortium name="The Broad Institute Genomics Platform"/>
            <consortium name="The Broad Institute Genome Sequencing Center for Infectious Disease"/>
            <person name="Wu L."/>
            <person name="Ma J."/>
        </authorList>
    </citation>
    <scope>NUCLEOTIDE SEQUENCE [LARGE SCALE GENOMIC DNA]</scope>
    <source>
        <strain evidence="3 4">JCM 4505</strain>
    </source>
</reference>
<feature type="region of interest" description="Disordered" evidence="1">
    <location>
        <begin position="72"/>
        <end position="154"/>
    </location>
</feature>
<evidence type="ECO:0008006" key="5">
    <source>
        <dbReference type="Google" id="ProtNLM"/>
    </source>
</evidence>
<keyword evidence="2" id="KW-0812">Transmembrane</keyword>
<feature type="transmembrane region" description="Helical" evidence="2">
    <location>
        <begin position="47"/>
        <end position="64"/>
    </location>
</feature>
<keyword evidence="2" id="KW-1133">Transmembrane helix</keyword>
<dbReference type="EMBL" id="BAAABV010000032">
    <property type="protein sequence ID" value="GAA0324311.1"/>
    <property type="molecule type" value="Genomic_DNA"/>
</dbReference>
<proteinExistence type="predicted"/>
<accession>A0ABN0W3P3</accession>
<name>A0ABN0W3P3_9ACTN</name>
<evidence type="ECO:0000313" key="3">
    <source>
        <dbReference type="EMBL" id="GAA0324311.1"/>
    </source>
</evidence>
<evidence type="ECO:0000256" key="2">
    <source>
        <dbReference type="SAM" id="Phobius"/>
    </source>
</evidence>